<dbReference type="PANTHER" id="PTHR11360">
    <property type="entry name" value="MONOCARBOXYLATE TRANSPORTER"/>
    <property type="match status" value="1"/>
</dbReference>
<keyword evidence="2" id="KW-0812">Transmembrane</keyword>
<dbReference type="InterPro" id="IPR036259">
    <property type="entry name" value="MFS_trans_sf"/>
</dbReference>
<dbReference type="Gene3D" id="1.20.1250.20">
    <property type="entry name" value="MFS general substrate transporter like domains"/>
    <property type="match status" value="1"/>
</dbReference>
<keyword evidence="5" id="KW-1185">Reference proteome</keyword>
<feature type="transmembrane region" description="Helical" evidence="2">
    <location>
        <begin position="219"/>
        <end position="240"/>
    </location>
</feature>
<sequence>MNTWCMLISFGVFQTHYMTTFSLAPSTVSWTGSVAILLLFAGGTVSGALTDAGHFRPTAIWWRSRSSSSTPSRPPWPKGALFDWAPWGEPEYALYAGGAFLTFVGLFFPFFYLASYARDIQHLSYSDSLNLLLVLNGVGIVGRLVPGFLALWFGTFNVFTTLVATTALTMYFWAAVSSLEGLYVWRVFFSLSMGGIQSLFPAALAALKFDAQKQGTRMGMVFAVIGFDSLIGPPISGVLVKNSGGRYLTAQVFSESCMVAGLVLLLAAREVKRRREGLKLMSKF</sequence>
<dbReference type="AlphaFoldDB" id="A0AAD4HY42"/>
<protein>
    <recommendedName>
        <fullName evidence="3">Major facilitator superfamily (MFS) profile domain-containing protein</fullName>
    </recommendedName>
</protein>
<feature type="transmembrane region" description="Helical" evidence="2">
    <location>
        <begin position="182"/>
        <end position="207"/>
    </location>
</feature>
<keyword evidence="2" id="KW-1133">Transmembrane helix</keyword>
<feature type="transmembrane region" description="Helical" evidence="2">
    <location>
        <begin position="132"/>
        <end position="151"/>
    </location>
</feature>
<comment type="caution">
    <text evidence="4">The sequence shown here is derived from an EMBL/GenBank/DDBJ whole genome shotgun (WGS) entry which is preliminary data.</text>
</comment>
<gene>
    <name evidence="4" type="ORF">NEMBOFW57_005033</name>
</gene>
<feature type="transmembrane region" description="Helical" evidence="2">
    <location>
        <begin position="92"/>
        <end position="112"/>
    </location>
</feature>
<evidence type="ECO:0000256" key="1">
    <source>
        <dbReference type="ARBA" id="ARBA00004141"/>
    </source>
</evidence>
<evidence type="ECO:0000313" key="5">
    <source>
        <dbReference type="Proteomes" id="UP001197093"/>
    </source>
</evidence>
<dbReference type="PANTHER" id="PTHR11360:SF130">
    <property type="entry name" value="MAJOR FACILITATOR SUPERFAMILY (MFS) PROFILE DOMAIN-CONTAINING PROTEIN-RELATED"/>
    <property type="match status" value="1"/>
</dbReference>
<evidence type="ECO:0000313" key="4">
    <source>
        <dbReference type="EMBL" id="KAG7288677.1"/>
    </source>
</evidence>
<feature type="transmembrane region" description="Helical" evidence="2">
    <location>
        <begin position="28"/>
        <end position="49"/>
    </location>
</feature>
<organism evidence="4 5">
    <name type="scientific">Staphylotrichum longicolle</name>
    <dbReference type="NCBI Taxonomy" id="669026"/>
    <lineage>
        <taxon>Eukaryota</taxon>
        <taxon>Fungi</taxon>
        <taxon>Dikarya</taxon>
        <taxon>Ascomycota</taxon>
        <taxon>Pezizomycotina</taxon>
        <taxon>Sordariomycetes</taxon>
        <taxon>Sordariomycetidae</taxon>
        <taxon>Sordariales</taxon>
        <taxon>Chaetomiaceae</taxon>
        <taxon>Staphylotrichum</taxon>
    </lineage>
</organism>
<dbReference type="InterPro" id="IPR050327">
    <property type="entry name" value="Proton-linked_MCT"/>
</dbReference>
<evidence type="ECO:0000259" key="3">
    <source>
        <dbReference type="PROSITE" id="PS50850"/>
    </source>
</evidence>
<dbReference type="SUPFAM" id="SSF103473">
    <property type="entry name" value="MFS general substrate transporter"/>
    <property type="match status" value="1"/>
</dbReference>
<proteinExistence type="predicted"/>
<dbReference type="GO" id="GO:0022857">
    <property type="term" value="F:transmembrane transporter activity"/>
    <property type="evidence" value="ECO:0007669"/>
    <property type="project" value="InterPro"/>
</dbReference>
<dbReference type="EMBL" id="JAHCVI010000002">
    <property type="protein sequence ID" value="KAG7288677.1"/>
    <property type="molecule type" value="Genomic_DNA"/>
</dbReference>
<dbReference type="InterPro" id="IPR020846">
    <property type="entry name" value="MFS_dom"/>
</dbReference>
<feature type="domain" description="Major facilitator superfamily (MFS) profile" evidence="3">
    <location>
        <begin position="91"/>
        <end position="284"/>
    </location>
</feature>
<reference evidence="4" key="1">
    <citation type="submission" date="2023-02" db="EMBL/GenBank/DDBJ databases">
        <authorList>
            <person name="Palmer J.M."/>
        </authorList>
    </citation>
    <scope>NUCLEOTIDE SEQUENCE</scope>
    <source>
        <strain evidence="4">FW57</strain>
    </source>
</reference>
<dbReference type="GO" id="GO:0016020">
    <property type="term" value="C:membrane"/>
    <property type="evidence" value="ECO:0007669"/>
    <property type="project" value="UniProtKB-SubCell"/>
</dbReference>
<dbReference type="PROSITE" id="PS50850">
    <property type="entry name" value="MFS"/>
    <property type="match status" value="1"/>
</dbReference>
<feature type="transmembrane region" description="Helical" evidence="2">
    <location>
        <begin position="158"/>
        <end position="176"/>
    </location>
</feature>
<name>A0AAD4HY42_9PEZI</name>
<keyword evidence="2" id="KW-0472">Membrane</keyword>
<dbReference type="Proteomes" id="UP001197093">
    <property type="component" value="Unassembled WGS sequence"/>
</dbReference>
<comment type="subcellular location">
    <subcellularLocation>
        <location evidence="1">Membrane</location>
        <topology evidence="1">Multi-pass membrane protein</topology>
    </subcellularLocation>
</comment>
<accession>A0AAD4HY42</accession>
<evidence type="ECO:0000256" key="2">
    <source>
        <dbReference type="SAM" id="Phobius"/>
    </source>
</evidence>